<dbReference type="AlphaFoldDB" id="A0A977L444"/>
<feature type="domain" description="GH18" evidence="6">
    <location>
        <begin position="72"/>
        <end position="468"/>
    </location>
</feature>
<evidence type="ECO:0000256" key="3">
    <source>
        <dbReference type="ARBA" id="ARBA00022801"/>
    </source>
</evidence>
<dbReference type="Proteomes" id="UP001065613">
    <property type="component" value="Chromosome"/>
</dbReference>
<evidence type="ECO:0000259" key="6">
    <source>
        <dbReference type="PROSITE" id="PS51910"/>
    </source>
</evidence>
<dbReference type="Pfam" id="PF00704">
    <property type="entry name" value="Glyco_hydro_18"/>
    <property type="match status" value="1"/>
</dbReference>
<reference evidence="7" key="1">
    <citation type="submission" date="2021-04" db="EMBL/GenBank/DDBJ databases">
        <title>Genome sequence of Woronichinia naegeliana from Washington state freshwater lake bloom.</title>
        <authorList>
            <person name="Dreher T.W."/>
        </authorList>
    </citation>
    <scope>NUCLEOTIDE SEQUENCE</scope>
    <source>
        <strain evidence="7">WA131</strain>
    </source>
</reference>
<dbReference type="InterPro" id="IPR001223">
    <property type="entry name" value="Glyco_hydro18_cat"/>
</dbReference>
<accession>A0A977L444</accession>
<evidence type="ECO:0000256" key="5">
    <source>
        <dbReference type="RuleBase" id="RU000489"/>
    </source>
</evidence>
<evidence type="ECO:0000256" key="1">
    <source>
        <dbReference type="ARBA" id="ARBA00000822"/>
    </source>
</evidence>
<dbReference type="InterPro" id="IPR001579">
    <property type="entry name" value="Glyco_hydro_18_chit_AS"/>
</dbReference>
<evidence type="ECO:0000256" key="2">
    <source>
        <dbReference type="ARBA" id="ARBA00012729"/>
    </source>
</evidence>
<evidence type="ECO:0000313" key="7">
    <source>
        <dbReference type="EMBL" id="UXE64115.1"/>
    </source>
</evidence>
<dbReference type="InterPro" id="IPR050314">
    <property type="entry name" value="Glycosyl_Hydrlase_18"/>
</dbReference>
<dbReference type="InterPro" id="IPR017853">
    <property type="entry name" value="GH"/>
</dbReference>
<keyword evidence="3 5" id="KW-0378">Hydrolase</keyword>
<dbReference type="SUPFAM" id="SSF89372">
    <property type="entry name" value="Fucose-specific lectin"/>
    <property type="match status" value="2"/>
</dbReference>
<dbReference type="EC" id="3.2.1.14" evidence="2"/>
<protein>
    <recommendedName>
        <fullName evidence="2">chitinase</fullName>
        <ecNumber evidence="2">3.2.1.14</ecNumber>
    </recommendedName>
</protein>
<dbReference type="GO" id="GO:0005975">
    <property type="term" value="P:carbohydrate metabolic process"/>
    <property type="evidence" value="ECO:0007669"/>
    <property type="project" value="InterPro"/>
</dbReference>
<dbReference type="KEGG" id="wna:KA717_17300"/>
<organism evidence="7">
    <name type="scientific">Woronichinia naegeliana WA131</name>
    <dbReference type="NCBI Taxonomy" id="2824559"/>
    <lineage>
        <taxon>Bacteria</taxon>
        <taxon>Bacillati</taxon>
        <taxon>Cyanobacteriota</taxon>
        <taxon>Cyanophyceae</taxon>
        <taxon>Synechococcales</taxon>
        <taxon>Coelosphaeriaceae</taxon>
        <taxon>Woronichinia</taxon>
    </lineage>
</organism>
<dbReference type="PROSITE" id="PS01095">
    <property type="entry name" value="GH18_1"/>
    <property type="match status" value="1"/>
</dbReference>
<dbReference type="SUPFAM" id="SSF51445">
    <property type="entry name" value="(Trans)glycosidases"/>
    <property type="match status" value="1"/>
</dbReference>
<evidence type="ECO:0000256" key="4">
    <source>
        <dbReference type="ARBA" id="ARBA00023295"/>
    </source>
</evidence>
<keyword evidence="4 5" id="KW-0326">Glycosidase</keyword>
<dbReference type="InterPro" id="IPR011583">
    <property type="entry name" value="Chitinase_II/V-like_cat"/>
</dbReference>
<dbReference type="GO" id="GO:0008843">
    <property type="term" value="F:endochitinase activity"/>
    <property type="evidence" value="ECO:0007669"/>
    <property type="project" value="UniProtKB-EC"/>
</dbReference>
<sequence>MGFTQDYPNVPDWVANSEEIQNGEMVKYQGNVFQGGFKFPNQAPGVGDPAYNGWRFYDELYDQTPHTPTEQAKVIAYIPTWRKEEGFNYANDEMYQYITHGIIAFLQFSEINLGEFEPKSVNDVYAVLSDVVNTGHRNGTRISIALGGAVDYGFLNLMTSIGNNPDNPLLDQAVQNVVNFVNLNNLDGVDLDLECWWDRNGDASKEQGGRPTNQGAHQAGYALTLFAQKLKQAMPDKLISAAIFGTSWFGNNYDPRLADYVDWLGIMTYDLTGSWNASPVGPHTTLFKIRNQESYVEEQQGEWPGGKDEAGNFNNPIFSVEDSLWYWTNPLFITWNGSGQNVPRNKVAGGVPIFGYDFAYGKDPDDLSGQVAPGYKVIRYKDILAQFPDAHTAPNANIKVSGSTPRPAFISASGNYPYAHNIYLETPDTAVTKLNFLKDVGAQGVIIWELSNEVWEEGKSIIKALYRNSGNPETRPALPSSENTTISEDFLGVFSGSWLAVDRSSNGFPQKFTIDRNIAGLRIAMISTNIRISGTPALAEYKGKLYCVYEGPDQQGTLYWATYDGSQWSNESDFGKRVETTGPPALAVYKDKLYCVHRGGKANSYLWYTIYDGESWTDDINMWRGVGTSRHNMPAVALAEYNGKLYCIHEGAGELSKFGTFDPRGSLGDGYLWCCTFDGNGWWSDDVRLDIPTSGGPGLAVLKGKLYCFHEGAEKDGQLWYCTFEGNTWSKDELFRAFNSDISDGFGRSIKAQTMFIQKSSSGEGRPVPLSGPPASAVMNDALFVMFQSENESGTLLTLNNNRTHQPEPPLPDNTFLTSSPSRIRISSSPALATFRDGIVAVAETVGDTGNLAYTVNTPAQQTGGFNLLMGERPAPYGSLPRYNIALNETGTNPENYPVELTRHHIVPYNRLRTLWNTMVQSGNLTNSAGGLFVEIGKLLRGVNSFNLAEQDRSAVIQLSDDIRSGRVSHNPNGPVASGWDSLQQVYTWLPGNVFIGPSQRSDDPGNGFERDAGSVVGNLSNWSDFNAAITTYENNPTSGNAQMAVRRLALIIRRRNQPFSLNPENWIISNNNANSPTYRLRNDTDHDEL</sequence>
<dbReference type="GO" id="GO:0006032">
    <property type="term" value="P:chitin catabolic process"/>
    <property type="evidence" value="ECO:0007669"/>
    <property type="project" value="TreeGrafter"/>
</dbReference>
<dbReference type="EMBL" id="CP073041">
    <property type="protein sequence ID" value="UXE64115.1"/>
    <property type="molecule type" value="Genomic_DNA"/>
</dbReference>
<gene>
    <name evidence="7" type="ORF">KA717_17300</name>
</gene>
<name>A0A977L444_9CYAN</name>
<dbReference type="PANTHER" id="PTHR11177">
    <property type="entry name" value="CHITINASE"/>
    <property type="match status" value="1"/>
</dbReference>
<dbReference type="GO" id="GO:0005576">
    <property type="term" value="C:extracellular region"/>
    <property type="evidence" value="ECO:0007669"/>
    <property type="project" value="TreeGrafter"/>
</dbReference>
<dbReference type="Gene3D" id="3.20.20.80">
    <property type="entry name" value="Glycosidases"/>
    <property type="match status" value="1"/>
</dbReference>
<dbReference type="SMART" id="SM00636">
    <property type="entry name" value="Glyco_18"/>
    <property type="match status" value="1"/>
</dbReference>
<proteinExistence type="predicted"/>
<dbReference type="GO" id="GO:0008061">
    <property type="term" value="F:chitin binding"/>
    <property type="evidence" value="ECO:0007669"/>
    <property type="project" value="InterPro"/>
</dbReference>
<comment type="catalytic activity">
    <reaction evidence="1">
        <text>Random endo-hydrolysis of N-acetyl-beta-D-glucosaminide (1-&gt;4)-beta-linkages in chitin and chitodextrins.</text>
        <dbReference type="EC" id="3.2.1.14"/>
    </reaction>
</comment>
<dbReference type="PROSITE" id="PS51910">
    <property type="entry name" value="GH18_2"/>
    <property type="match status" value="1"/>
</dbReference>
<dbReference type="PANTHER" id="PTHR11177:SF317">
    <property type="entry name" value="CHITINASE 12-RELATED"/>
    <property type="match status" value="1"/>
</dbReference>